<evidence type="ECO:0000256" key="2">
    <source>
        <dbReference type="ARBA" id="ARBA00022729"/>
    </source>
</evidence>
<comment type="caution">
    <text evidence="10">The sequence shown here is derived from an EMBL/GenBank/DDBJ whole genome shotgun (WGS) entry which is preliminary data.</text>
</comment>
<dbReference type="PANTHER" id="PTHR11890:SF3">
    <property type="entry name" value="INTERLEUKIN-1 RECEPTOR TYPE 2"/>
    <property type="match status" value="1"/>
</dbReference>
<protein>
    <recommendedName>
        <fullName evidence="9">Ig-like domain-containing protein</fullName>
    </recommendedName>
</protein>
<dbReference type="InterPro" id="IPR036179">
    <property type="entry name" value="Ig-like_dom_sf"/>
</dbReference>
<dbReference type="InterPro" id="IPR007110">
    <property type="entry name" value="Ig-like_dom"/>
</dbReference>
<evidence type="ECO:0000259" key="9">
    <source>
        <dbReference type="PROSITE" id="PS50835"/>
    </source>
</evidence>
<sequence>MIIREEFALVLISLTLVLSINMVVASRMSKIPMRGGCFRLSSEVPELHLQGEAVVLRCVFLERYLSRQGFSQNEGAMSFLRVVDTGSGESIPIEERVRVKEQRRRLWFLPAQARDSGTYSCEYRNASYCCASTIALQVYDARQPHLDMISYPMSAPHGQNMKLSCHHIKEFNISGNLTWYKDATPIASSMNRTRYRRETNTSLTVQNVGWTDEGFYTCQLQILFNSTEYTVTRVIKLSVTAPEPRHTLPSATATPSHSSVGLETVRPKIVDPVNGTFFHSTLAPEPRHTLPSATATPSHSSVGLETVRPKIIDPVNGTFFHSTLGSSLLIMCKASSGNQSADTTEVTWLINGHTVQESFLSSRVLMGEKKVTVENGVNYIELGLIFLELFEEDTRAEIKCVAQNHGGREEVVVQVRLEDSTFMWFIVAAAGTVCFLMMACVILYQLLNTRRKTKYMLARQSSTF</sequence>
<evidence type="ECO:0000256" key="7">
    <source>
        <dbReference type="SAM" id="Phobius"/>
    </source>
</evidence>
<evidence type="ECO:0000313" key="10">
    <source>
        <dbReference type="EMBL" id="KAJ8349928.1"/>
    </source>
</evidence>
<accession>A0A9Q1IRK2</accession>
<feature type="chain" id="PRO_5040485288" description="Ig-like domain-containing protein" evidence="8">
    <location>
        <begin position="26"/>
        <end position="464"/>
    </location>
</feature>
<dbReference type="SUPFAM" id="SSF48726">
    <property type="entry name" value="Immunoglobulin"/>
    <property type="match status" value="3"/>
</dbReference>
<feature type="domain" description="Ig-like" evidence="9">
    <location>
        <begin position="309"/>
        <end position="418"/>
    </location>
</feature>
<dbReference type="PROSITE" id="PS50835">
    <property type="entry name" value="IG_LIKE"/>
    <property type="match status" value="2"/>
</dbReference>
<dbReference type="InterPro" id="IPR013783">
    <property type="entry name" value="Ig-like_fold"/>
</dbReference>
<dbReference type="Proteomes" id="UP001152622">
    <property type="component" value="Chromosome 9"/>
</dbReference>
<dbReference type="InterPro" id="IPR003599">
    <property type="entry name" value="Ig_sub"/>
</dbReference>
<evidence type="ECO:0000256" key="6">
    <source>
        <dbReference type="ARBA" id="ARBA00023319"/>
    </source>
</evidence>
<dbReference type="Pfam" id="PF00047">
    <property type="entry name" value="ig"/>
    <property type="match status" value="1"/>
</dbReference>
<name>A0A9Q1IRK2_SYNKA</name>
<dbReference type="SMART" id="SM00409">
    <property type="entry name" value="IG"/>
    <property type="match status" value="3"/>
</dbReference>
<keyword evidence="5" id="KW-0325">Glycoprotein</keyword>
<keyword evidence="2 8" id="KW-0732">Signal</keyword>
<evidence type="ECO:0000256" key="5">
    <source>
        <dbReference type="ARBA" id="ARBA00023180"/>
    </source>
</evidence>
<dbReference type="PANTHER" id="PTHR11890">
    <property type="entry name" value="INTERLEUKIN-1 RECEPTOR FAMILY MEMBER"/>
    <property type="match status" value="1"/>
</dbReference>
<keyword evidence="7" id="KW-0472">Membrane</keyword>
<evidence type="ECO:0000256" key="8">
    <source>
        <dbReference type="SAM" id="SignalP"/>
    </source>
</evidence>
<gene>
    <name evidence="10" type="ORF">SKAU_G00250580</name>
</gene>
<keyword evidence="3" id="KW-0677">Repeat</keyword>
<keyword evidence="7" id="KW-0812">Transmembrane</keyword>
<feature type="domain" description="Ig-like" evidence="9">
    <location>
        <begin position="144"/>
        <end position="232"/>
    </location>
</feature>
<keyword evidence="4" id="KW-1015">Disulfide bond</keyword>
<evidence type="ECO:0000313" key="11">
    <source>
        <dbReference type="Proteomes" id="UP001152622"/>
    </source>
</evidence>
<evidence type="ECO:0000256" key="3">
    <source>
        <dbReference type="ARBA" id="ARBA00022737"/>
    </source>
</evidence>
<dbReference type="OrthoDB" id="9881731at2759"/>
<dbReference type="AlphaFoldDB" id="A0A9Q1IRK2"/>
<keyword evidence="11" id="KW-1185">Reference proteome</keyword>
<evidence type="ECO:0000256" key="4">
    <source>
        <dbReference type="ARBA" id="ARBA00023157"/>
    </source>
</evidence>
<dbReference type="EMBL" id="JAINUF010000009">
    <property type="protein sequence ID" value="KAJ8349928.1"/>
    <property type="molecule type" value="Genomic_DNA"/>
</dbReference>
<evidence type="ECO:0000256" key="1">
    <source>
        <dbReference type="ARBA" id="ARBA00009752"/>
    </source>
</evidence>
<comment type="similarity">
    <text evidence="1">Belongs to the interleukin-1 receptor family.</text>
</comment>
<reference evidence="10" key="1">
    <citation type="journal article" date="2023" name="Science">
        <title>Genome structures resolve the early diversification of teleost fishes.</title>
        <authorList>
            <person name="Parey E."/>
            <person name="Louis A."/>
            <person name="Montfort J."/>
            <person name="Bouchez O."/>
            <person name="Roques C."/>
            <person name="Iampietro C."/>
            <person name="Lluch J."/>
            <person name="Castinel A."/>
            <person name="Donnadieu C."/>
            <person name="Desvignes T."/>
            <person name="Floi Bucao C."/>
            <person name="Jouanno E."/>
            <person name="Wen M."/>
            <person name="Mejri S."/>
            <person name="Dirks R."/>
            <person name="Jansen H."/>
            <person name="Henkel C."/>
            <person name="Chen W.J."/>
            <person name="Zahm M."/>
            <person name="Cabau C."/>
            <person name="Klopp C."/>
            <person name="Thompson A.W."/>
            <person name="Robinson-Rechavi M."/>
            <person name="Braasch I."/>
            <person name="Lecointre G."/>
            <person name="Bobe J."/>
            <person name="Postlethwait J.H."/>
            <person name="Berthelot C."/>
            <person name="Roest Crollius H."/>
            <person name="Guiguen Y."/>
        </authorList>
    </citation>
    <scope>NUCLEOTIDE SEQUENCE</scope>
    <source>
        <strain evidence="10">WJC10195</strain>
    </source>
</reference>
<dbReference type="InterPro" id="IPR013151">
    <property type="entry name" value="Immunoglobulin_dom"/>
</dbReference>
<feature type="transmembrane region" description="Helical" evidence="7">
    <location>
        <begin position="422"/>
        <end position="447"/>
    </location>
</feature>
<keyword evidence="7" id="KW-1133">Transmembrane helix</keyword>
<dbReference type="FunFam" id="2.60.40.10:FF:000188">
    <property type="entry name" value="Interleukin-1 receptor accessory protein-like 1"/>
    <property type="match status" value="1"/>
</dbReference>
<organism evidence="10 11">
    <name type="scientific">Synaphobranchus kaupii</name>
    <name type="common">Kaup's arrowtooth eel</name>
    <dbReference type="NCBI Taxonomy" id="118154"/>
    <lineage>
        <taxon>Eukaryota</taxon>
        <taxon>Metazoa</taxon>
        <taxon>Chordata</taxon>
        <taxon>Craniata</taxon>
        <taxon>Vertebrata</taxon>
        <taxon>Euteleostomi</taxon>
        <taxon>Actinopterygii</taxon>
        <taxon>Neopterygii</taxon>
        <taxon>Teleostei</taxon>
        <taxon>Anguilliformes</taxon>
        <taxon>Synaphobranchidae</taxon>
        <taxon>Synaphobranchus</taxon>
    </lineage>
</organism>
<feature type="signal peptide" evidence="8">
    <location>
        <begin position="1"/>
        <end position="25"/>
    </location>
</feature>
<keyword evidence="6" id="KW-0393">Immunoglobulin domain</keyword>
<proteinExistence type="inferred from homology"/>
<dbReference type="Gene3D" id="2.60.40.10">
    <property type="entry name" value="Immunoglobulins"/>
    <property type="match status" value="3"/>
</dbReference>
<dbReference type="InterPro" id="IPR015621">
    <property type="entry name" value="IL-1_rcpt_fam"/>
</dbReference>